<evidence type="ECO:0000313" key="4">
    <source>
        <dbReference type="Proteomes" id="UP000269154"/>
    </source>
</evidence>
<evidence type="ECO:0000256" key="1">
    <source>
        <dbReference type="ARBA" id="ARBA00023002"/>
    </source>
</evidence>
<feature type="domain" description="Pyridoxamine 5'-phosphate oxidase N-terminal" evidence="2">
    <location>
        <begin position="10"/>
        <end position="141"/>
    </location>
</feature>
<evidence type="ECO:0000259" key="2">
    <source>
        <dbReference type="Pfam" id="PF01243"/>
    </source>
</evidence>
<dbReference type="InterPro" id="IPR052019">
    <property type="entry name" value="F420H2_bilvrd_red/Heme_oxyg"/>
</dbReference>
<dbReference type="GO" id="GO:0016627">
    <property type="term" value="F:oxidoreductase activity, acting on the CH-CH group of donors"/>
    <property type="evidence" value="ECO:0007669"/>
    <property type="project" value="TreeGrafter"/>
</dbReference>
<gene>
    <name evidence="3" type="ORF">D5R40_22475</name>
</gene>
<dbReference type="GO" id="GO:0070967">
    <property type="term" value="F:coenzyme F420 binding"/>
    <property type="evidence" value="ECO:0007669"/>
    <property type="project" value="TreeGrafter"/>
</dbReference>
<comment type="caution">
    <text evidence="3">The sequence shown here is derived from an EMBL/GenBank/DDBJ whole genome shotgun (WGS) entry which is preliminary data.</text>
</comment>
<dbReference type="InterPro" id="IPR012349">
    <property type="entry name" value="Split_barrel_FMN-bd"/>
</dbReference>
<dbReference type="InterPro" id="IPR011576">
    <property type="entry name" value="Pyridox_Oxase_N"/>
</dbReference>
<reference evidence="3 4" key="1">
    <citation type="journal article" date="2018" name="ACS Chem. Biol.">
        <title>Ketoreductase domain dysfunction expands chemodiversity: malyngamide biosynthesis in the cyanobacterium Okeania hirsuta.</title>
        <authorList>
            <person name="Moss N.A."/>
            <person name="Leao T."/>
            <person name="Rankin M."/>
            <person name="McCullough T.M."/>
            <person name="Qu P."/>
            <person name="Korobeynikov A."/>
            <person name="Smith J.L."/>
            <person name="Gerwick L."/>
            <person name="Gerwick W.H."/>
        </authorList>
    </citation>
    <scope>NUCLEOTIDE SEQUENCE [LARGE SCALE GENOMIC DNA]</scope>
    <source>
        <strain evidence="3 4">PAB10Feb10-1</strain>
    </source>
</reference>
<dbReference type="Proteomes" id="UP000269154">
    <property type="component" value="Unassembled WGS sequence"/>
</dbReference>
<dbReference type="GO" id="GO:0005829">
    <property type="term" value="C:cytosol"/>
    <property type="evidence" value="ECO:0007669"/>
    <property type="project" value="TreeGrafter"/>
</dbReference>
<dbReference type="SUPFAM" id="SSF50475">
    <property type="entry name" value="FMN-binding split barrel"/>
    <property type="match status" value="1"/>
</dbReference>
<sequence length="165" mass="19277">MQISSPIDQLTEKAKQVLNEITYLTLATVDKEGHPWNSPVYYGFDEDYTFYWSSWIENQHSQNIINNGQVFAVVYDSTALSGEGFGVYFKGIAEVIEAENEIFNKAIDSIYTKSGKPKRDKKYFLDSGPRRLFRFMPKTIWVNVKEPYEDYFLDKRVDITQEIKQ</sequence>
<keyword evidence="1" id="KW-0560">Oxidoreductase</keyword>
<evidence type="ECO:0000313" key="3">
    <source>
        <dbReference type="EMBL" id="RQH32379.1"/>
    </source>
</evidence>
<dbReference type="Gene3D" id="2.30.110.10">
    <property type="entry name" value="Electron Transport, Fmn-binding Protein, Chain A"/>
    <property type="match status" value="1"/>
</dbReference>
<proteinExistence type="predicted"/>
<name>A0A3N6QCR0_9CYAN</name>
<organism evidence="3 4">
    <name type="scientific">Okeania hirsuta</name>
    <dbReference type="NCBI Taxonomy" id="1458930"/>
    <lineage>
        <taxon>Bacteria</taxon>
        <taxon>Bacillati</taxon>
        <taxon>Cyanobacteriota</taxon>
        <taxon>Cyanophyceae</taxon>
        <taxon>Oscillatoriophycideae</taxon>
        <taxon>Oscillatoriales</taxon>
        <taxon>Microcoleaceae</taxon>
        <taxon>Okeania</taxon>
    </lineage>
</organism>
<accession>A0A3N6QCR0</accession>
<keyword evidence="4" id="KW-1185">Reference proteome</keyword>
<dbReference type="RefSeq" id="WP_124144766.1">
    <property type="nucleotide sequence ID" value="NZ_CAWOKI010000037.1"/>
</dbReference>
<dbReference type="EMBL" id="RCBY01000156">
    <property type="protein sequence ID" value="RQH32379.1"/>
    <property type="molecule type" value="Genomic_DNA"/>
</dbReference>
<protein>
    <submittedName>
        <fullName evidence="3">Pyridoxamine 5'-phosphate oxidase family protein</fullName>
    </submittedName>
</protein>
<dbReference type="Pfam" id="PF01243">
    <property type="entry name" value="PNPOx_N"/>
    <property type="match status" value="1"/>
</dbReference>
<dbReference type="PANTHER" id="PTHR35176:SF6">
    <property type="entry name" value="HEME OXYGENASE HI_0854-RELATED"/>
    <property type="match status" value="1"/>
</dbReference>
<dbReference type="OrthoDB" id="9788889at2"/>
<dbReference type="PANTHER" id="PTHR35176">
    <property type="entry name" value="HEME OXYGENASE HI_0854-RELATED"/>
    <property type="match status" value="1"/>
</dbReference>
<dbReference type="AlphaFoldDB" id="A0A3N6QCR0"/>